<evidence type="ECO:0000256" key="1">
    <source>
        <dbReference type="SAM" id="Phobius"/>
    </source>
</evidence>
<keyword evidence="1" id="KW-0812">Transmembrane</keyword>
<evidence type="ECO:0000313" key="2">
    <source>
        <dbReference type="EMBL" id="QHT80684.1"/>
    </source>
</evidence>
<keyword evidence="1" id="KW-0472">Membrane</keyword>
<sequence>MDYLLPYLLGGITKVYDDISDKEVSAHPGIVESFKSSLIALLTMVSMDDFYFSFTCILLALYNCGIDNPFWESIAAASALITIRNISYAGDNVIFKLLLTILAVVAFSIGAIFEDRLFPEEVSVEKIFFRVLLIIGISIVIFLFPLLDTFHFPEFSKAPIKKGMLIMHGYASVSVITMIYLLYYSGSSLEELNRKK</sequence>
<name>A0A6C0HJS3_9ZZZZ</name>
<dbReference type="AlphaFoldDB" id="A0A6C0HJS3"/>
<accession>A0A6C0HJS3</accession>
<feature type="transmembrane region" description="Helical" evidence="1">
    <location>
        <begin position="127"/>
        <end position="147"/>
    </location>
</feature>
<feature type="transmembrane region" description="Helical" evidence="1">
    <location>
        <begin position="93"/>
        <end position="115"/>
    </location>
</feature>
<protein>
    <submittedName>
        <fullName evidence="2">Uncharacterized protein</fullName>
    </submittedName>
</protein>
<feature type="transmembrane region" description="Helical" evidence="1">
    <location>
        <begin position="167"/>
        <end position="186"/>
    </location>
</feature>
<dbReference type="EMBL" id="MN739974">
    <property type="protein sequence ID" value="QHT80684.1"/>
    <property type="molecule type" value="Genomic_DNA"/>
</dbReference>
<keyword evidence="1" id="KW-1133">Transmembrane helix</keyword>
<reference evidence="2" key="1">
    <citation type="journal article" date="2020" name="Nature">
        <title>Giant virus diversity and host interactions through global metagenomics.</title>
        <authorList>
            <person name="Schulz F."/>
            <person name="Roux S."/>
            <person name="Paez-Espino D."/>
            <person name="Jungbluth S."/>
            <person name="Walsh D.A."/>
            <person name="Denef V.J."/>
            <person name="McMahon K.D."/>
            <person name="Konstantinidis K.T."/>
            <person name="Eloe-Fadrosh E.A."/>
            <person name="Kyrpides N.C."/>
            <person name="Woyke T."/>
        </authorList>
    </citation>
    <scope>NUCLEOTIDE SEQUENCE</scope>
    <source>
        <strain evidence="2">GVMAG-M-3300023184-121</strain>
    </source>
</reference>
<organism evidence="2">
    <name type="scientific">viral metagenome</name>
    <dbReference type="NCBI Taxonomy" id="1070528"/>
    <lineage>
        <taxon>unclassified sequences</taxon>
        <taxon>metagenomes</taxon>
        <taxon>organismal metagenomes</taxon>
    </lineage>
</organism>
<proteinExistence type="predicted"/>